<dbReference type="PROSITE" id="PS00485">
    <property type="entry name" value="A_DEAMINASE"/>
    <property type="match status" value="1"/>
</dbReference>
<reference evidence="12 13" key="1">
    <citation type="submission" date="2018-11" db="EMBL/GenBank/DDBJ databases">
        <title>Genome sequence of Apiotrichum porosum DSM 27194.</title>
        <authorList>
            <person name="Aliyu H."/>
            <person name="Gorte O."/>
            <person name="Ochsenreither K."/>
        </authorList>
    </citation>
    <scope>NUCLEOTIDE SEQUENCE [LARGE SCALE GENOMIC DNA]</scope>
    <source>
        <strain evidence="12 13">DSM 27194</strain>
    </source>
</reference>
<feature type="region of interest" description="Disordered" evidence="11">
    <location>
        <begin position="897"/>
        <end position="931"/>
    </location>
</feature>
<evidence type="ECO:0000256" key="10">
    <source>
        <dbReference type="ARBA" id="ARBA00078830"/>
    </source>
</evidence>
<dbReference type="Gene3D" id="4.10.800.20">
    <property type="match status" value="1"/>
</dbReference>
<feature type="region of interest" description="Disordered" evidence="11">
    <location>
        <begin position="80"/>
        <end position="148"/>
    </location>
</feature>
<organism evidence="12 13">
    <name type="scientific">Apiotrichum porosum</name>
    <dbReference type="NCBI Taxonomy" id="105984"/>
    <lineage>
        <taxon>Eukaryota</taxon>
        <taxon>Fungi</taxon>
        <taxon>Dikarya</taxon>
        <taxon>Basidiomycota</taxon>
        <taxon>Agaricomycotina</taxon>
        <taxon>Tremellomycetes</taxon>
        <taxon>Trichosporonales</taxon>
        <taxon>Trichosporonaceae</taxon>
        <taxon>Apiotrichum</taxon>
    </lineage>
</organism>
<accession>A0A427XE91</accession>
<dbReference type="CDD" id="cd01319">
    <property type="entry name" value="AMPD"/>
    <property type="match status" value="1"/>
</dbReference>
<dbReference type="EC" id="3.5.4.6" evidence="4"/>
<evidence type="ECO:0000256" key="1">
    <source>
        <dbReference type="ARBA" id="ARBA00001947"/>
    </source>
</evidence>
<dbReference type="FunFam" id="3.20.20.140:FF:000035">
    <property type="entry name" value="Probable amp deaminase"/>
    <property type="match status" value="1"/>
</dbReference>
<protein>
    <recommendedName>
        <fullName evidence="9">AMP deaminase</fullName>
        <ecNumber evidence="4">3.5.4.6</ecNumber>
    </recommendedName>
    <alternativeName>
        <fullName evidence="10">Myoadenylate deaminase</fullName>
    </alternativeName>
</protein>
<dbReference type="GO" id="GO:0046033">
    <property type="term" value="P:AMP metabolic process"/>
    <property type="evidence" value="ECO:0007669"/>
    <property type="project" value="TreeGrafter"/>
</dbReference>
<evidence type="ECO:0000256" key="7">
    <source>
        <dbReference type="ARBA" id="ARBA00022833"/>
    </source>
</evidence>
<comment type="similarity">
    <text evidence="3">Belongs to the metallo-dependent hydrolases superfamily. Adenosine and AMP deaminases family.</text>
</comment>
<evidence type="ECO:0000313" key="13">
    <source>
        <dbReference type="Proteomes" id="UP000279236"/>
    </source>
</evidence>
<feature type="compositionally biased region" description="Pro residues" evidence="11">
    <location>
        <begin position="906"/>
        <end position="919"/>
    </location>
</feature>
<evidence type="ECO:0000256" key="6">
    <source>
        <dbReference type="ARBA" id="ARBA00022801"/>
    </source>
</evidence>
<dbReference type="InterPro" id="IPR006329">
    <property type="entry name" value="AMPD"/>
</dbReference>
<feature type="region of interest" description="Disordered" evidence="11">
    <location>
        <begin position="255"/>
        <end position="276"/>
    </location>
</feature>
<feature type="compositionally biased region" description="Low complexity" evidence="11">
    <location>
        <begin position="920"/>
        <end position="931"/>
    </location>
</feature>
<evidence type="ECO:0000256" key="9">
    <source>
        <dbReference type="ARBA" id="ARBA00072037"/>
    </source>
</evidence>
<keyword evidence="5" id="KW-0479">Metal-binding</keyword>
<feature type="region of interest" description="Disordered" evidence="11">
    <location>
        <begin position="953"/>
        <end position="1010"/>
    </location>
</feature>
<dbReference type="GO" id="GO:0005829">
    <property type="term" value="C:cytosol"/>
    <property type="evidence" value="ECO:0007669"/>
    <property type="project" value="TreeGrafter"/>
</dbReference>
<keyword evidence="13" id="KW-1185">Reference proteome</keyword>
<name>A0A427XE91_9TREE</name>
<evidence type="ECO:0000256" key="3">
    <source>
        <dbReference type="ARBA" id="ARBA00006676"/>
    </source>
</evidence>
<dbReference type="Pfam" id="PF19326">
    <property type="entry name" value="AMP_deaminase"/>
    <property type="match status" value="1"/>
</dbReference>
<dbReference type="GO" id="GO:0032264">
    <property type="term" value="P:IMP salvage"/>
    <property type="evidence" value="ECO:0007669"/>
    <property type="project" value="UniProtKB-UniPathway"/>
</dbReference>
<dbReference type="GO" id="GO:0003876">
    <property type="term" value="F:AMP deaminase activity"/>
    <property type="evidence" value="ECO:0007669"/>
    <property type="project" value="UniProtKB-EC"/>
</dbReference>
<evidence type="ECO:0000313" key="12">
    <source>
        <dbReference type="EMBL" id="RSH77034.1"/>
    </source>
</evidence>
<dbReference type="STRING" id="105984.A0A427XE91"/>
<feature type="region of interest" description="Disordered" evidence="11">
    <location>
        <begin position="1"/>
        <end position="52"/>
    </location>
</feature>
<feature type="compositionally biased region" description="Acidic residues" evidence="11">
    <location>
        <begin position="106"/>
        <end position="122"/>
    </location>
</feature>
<dbReference type="InterPro" id="IPR032466">
    <property type="entry name" value="Metal_Hydrolase"/>
</dbReference>
<dbReference type="Proteomes" id="UP000279236">
    <property type="component" value="Unassembled WGS sequence"/>
</dbReference>
<comment type="caution">
    <text evidence="12">The sequence shown here is derived from an EMBL/GenBank/DDBJ whole genome shotgun (WGS) entry which is preliminary data.</text>
</comment>
<dbReference type="Gene3D" id="3.20.20.140">
    <property type="entry name" value="Metal-dependent hydrolases"/>
    <property type="match status" value="1"/>
</dbReference>
<dbReference type="FunFam" id="4.10.800.20:FF:000001">
    <property type="entry name" value="AMP deaminase"/>
    <property type="match status" value="1"/>
</dbReference>
<keyword evidence="6" id="KW-0378">Hydrolase</keyword>
<dbReference type="RefSeq" id="XP_028472181.1">
    <property type="nucleotide sequence ID" value="XM_028619312.1"/>
</dbReference>
<gene>
    <name evidence="12" type="primary">AMD1</name>
    <name evidence="12" type="ORF">EHS24_003651</name>
</gene>
<evidence type="ECO:0000256" key="2">
    <source>
        <dbReference type="ARBA" id="ARBA00004955"/>
    </source>
</evidence>
<evidence type="ECO:0000256" key="11">
    <source>
        <dbReference type="SAM" id="MobiDB-lite"/>
    </source>
</evidence>
<evidence type="ECO:0000256" key="5">
    <source>
        <dbReference type="ARBA" id="ARBA00022723"/>
    </source>
</evidence>
<keyword evidence="8" id="KW-0546">Nucleotide metabolism</keyword>
<dbReference type="GeneID" id="39588194"/>
<feature type="compositionally biased region" description="Polar residues" evidence="11">
    <location>
        <begin position="973"/>
        <end position="982"/>
    </location>
</feature>
<dbReference type="PANTHER" id="PTHR11359:SF0">
    <property type="entry name" value="AMP DEAMINASE"/>
    <property type="match status" value="1"/>
</dbReference>
<sequence length="1010" mass="113685">MCPRPATSPADIPPSRMEMTSSRPHTPRHGDEDEDDPSPPESRASPSFSFHEEKRMLKSDEYFLSHKLARLPPAALSISTSPSASMYLDPLASPSYTMNQHRPLQLDEEEEAYAAKDDEEPESSSQAFPGKRRSTMLSPSGVENGDLDPAGILIHRVERDKDERLDLEEEKRERAIDGMSPIPLENDRVNNPQFDTVKAFAESGVGSELEALYAAFSKCLELRDKYIELSGQRLGDNPRDHDGTFNGFVRGTGDVMGCKPDMDPNTTQLPSDPKDKRWQMNPPPPPPHWKWTAAADGPVVEQNVPAVKTLGGIPDVVRRGSQTALDRFSRKDCDVPGPEVASNRCRFELNDEGVFMVYPINQEEVDTSTKAEVDANGNDVKPAPKPLSRVPRLKEYYSDLEYLLDVCSDGPAKSFAFRRLKYLSSKWTLYTLLNEYQELADMKAVPHRDFYNVRKVDTHIHHSASMNQKHLLRFIKSKLRKSPNETVIHRDGKDLTLAEVFESLNLTAYDLSIDTLDMHAHQEFHRFDRFNNRYNPTGSSRLREIFLKTDNLLQGKYLAELTQELITDMEQSKYQNVEWRLSIYGRNMNEWDKLAKWVINNELVSHNVRWLIQVPRLYEVFKGGGLVNNFEDIVKNVFQPLFEVTADPTSHPELHIFLQRVIGFDSVDDESKPERRLYRKFPTAQMWDTKQSPPYSYWIYYMYANIASLNSWRRKRGFSTFVLRPHCGEAGDPDHLSSAFLTSHSISHGILLRKVPALQYLFYLKQIGLAMSPLSNNALFLTYERNPFKDFFKVGMNVSLSTDDPLQFHFTAQHLLEEFSCATQIYKLTAADMCELARNSVVQSGWEMQVKKHWIGSRWFLPGAAGNDIHKTNVPNIRLAYRHATLLEELTLIQHGRMTPSHTPGPMTPVNPAAPPSPGAGPAAAPPAAVANGSPSAVAAAAIAQTKAMFDGAHPELGPGASVLHNRHRKRSQSNLQANRPSGPSGLHMTRPQDGDSAEDSAVDTANGAA</sequence>
<evidence type="ECO:0000256" key="8">
    <source>
        <dbReference type="ARBA" id="ARBA00023080"/>
    </source>
</evidence>
<proteinExistence type="inferred from homology"/>
<dbReference type="EMBL" id="RSCE01000018">
    <property type="protein sequence ID" value="RSH77034.1"/>
    <property type="molecule type" value="Genomic_DNA"/>
</dbReference>
<evidence type="ECO:0000256" key="4">
    <source>
        <dbReference type="ARBA" id="ARBA00012775"/>
    </source>
</evidence>
<dbReference type="SUPFAM" id="SSF51556">
    <property type="entry name" value="Metallo-dependent hydrolases"/>
    <property type="match status" value="1"/>
</dbReference>
<comment type="cofactor">
    <cofactor evidence="1">
        <name>Zn(2+)</name>
        <dbReference type="ChEBI" id="CHEBI:29105"/>
    </cofactor>
</comment>
<dbReference type="InterPro" id="IPR006650">
    <property type="entry name" value="A/AMP_deam_AS"/>
</dbReference>
<dbReference type="AlphaFoldDB" id="A0A427XE91"/>
<dbReference type="UniPathway" id="UPA00591">
    <property type="reaction ID" value="UER00663"/>
</dbReference>
<dbReference type="PANTHER" id="PTHR11359">
    <property type="entry name" value="AMP DEAMINASE"/>
    <property type="match status" value="1"/>
</dbReference>
<comment type="pathway">
    <text evidence="2">Purine metabolism; IMP biosynthesis via salvage pathway; IMP from AMP: step 1/1.</text>
</comment>
<dbReference type="GO" id="GO:0046872">
    <property type="term" value="F:metal ion binding"/>
    <property type="evidence" value="ECO:0007669"/>
    <property type="project" value="UniProtKB-KW"/>
</dbReference>
<dbReference type="NCBIfam" id="TIGR01429">
    <property type="entry name" value="AMP_deaminase"/>
    <property type="match status" value="1"/>
</dbReference>
<dbReference type="OrthoDB" id="1723809at2759"/>
<keyword evidence="7" id="KW-0862">Zinc</keyword>